<dbReference type="VEuPathDB" id="CryptoDB:Vbra_16274"/>
<evidence type="ECO:0000256" key="6">
    <source>
        <dbReference type="HAMAP-Rule" id="MF_03053"/>
    </source>
</evidence>
<feature type="compositionally biased region" description="Low complexity" evidence="7">
    <location>
        <begin position="545"/>
        <end position="556"/>
    </location>
</feature>
<feature type="region of interest" description="Disordered" evidence="7">
    <location>
        <begin position="573"/>
        <end position="602"/>
    </location>
</feature>
<evidence type="ECO:0000259" key="8">
    <source>
        <dbReference type="Pfam" id="PF01171"/>
    </source>
</evidence>
<evidence type="ECO:0000313" key="10">
    <source>
        <dbReference type="EMBL" id="CEM18685.1"/>
    </source>
</evidence>
<reference evidence="10 11" key="1">
    <citation type="submission" date="2014-11" db="EMBL/GenBank/DDBJ databases">
        <authorList>
            <person name="Zhu J."/>
            <person name="Qi W."/>
            <person name="Song R."/>
        </authorList>
    </citation>
    <scope>NUCLEOTIDE SEQUENCE [LARGE SCALE GENOMIC DNA]</scope>
</reference>
<dbReference type="InterPro" id="IPR020554">
    <property type="entry name" value="UPF0021_CS"/>
</dbReference>
<dbReference type="SUPFAM" id="SSF52402">
    <property type="entry name" value="Adenine nucleotide alpha hydrolases-like"/>
    <property type="match status" value="1"/>
</dbReference>
<dbReference type="EC" id="2.7.7.-" evidence="6"/>
<dbReference type="InterPro" id="IPR014729">
    <property type="entry name" value="Rossmann-like_a/b/a_fold"/>
</dbReference>
<dbReference type="HAMAP" id="MF_03053">
    <property type="entry name" value="CTU1"/>
    <property type="match status" value="1"/>
</dbReference>
<keyword evidence="2 6" id="KW-0820">tRNA-binding</keyword>
<proteinExistence type="inferred from homology"/>
<comment type="pathway">
    <text evidence="6">tRNA modification; 5-methoxycarbonylmethyl-2-thiouridine-tRNA biosynthesis.</text>
</comment>
<feature type="compositionally biased region" description="Polar residues" evidence="7">
    <location>
        <begin position="592"/>
        <end position="602"/>
    </location>
</feature>
<dbReference type="InterPro" id="IPR056369">
    <property type="entry name" value="CTU1-like_ATP-bd"/>
</dbReference>
<dbReference type="OrthoDB" id="198857at2759"/>
<feature type="domain" description="Cytoplasmic tRNA 2-thiolation protein 1 C-terminal" evidence="9">
    <location>
        <begin position="880"/>
        <end position="910"/>
    </location>
</feature>
<evidence type="ECO:0000256" key="2">
    <source>
        <dbReference type="ARBA" id="ARBA00022555"/>
    </source>
</evidence>
<dbReference type="GO" id="GO:0016779">
    <property type="term" value="F:nucleotidyltransferase activity"/>
    <property type="evidence" value="ECO:0007669"/>
    <property type="project" value="UniProtKB-UniRule"/>
</dbReference>
<feature type="region of interest" description="Disordered" evidence="7">
    <location>
        <begin position="908"/>
        <end position="966"/>
    </location>
</feature>
<dbReference type="Gene3D" id="3.40.50.620">
    <property type="entry name" value="HUPs"/>
    <property type="match status" value="1"/>
</dbReference>
<dbReference type="Proteomes" id="UP000041254">
    <property type="component" value="Unassembled WGS sequence"/>
</dbReference>
<dbReference type="InParanoid" id="A0A0G4FUQ5"/>
<evidence type="ECO:0000256" key="4">
    <source>
        <dbReference type="ARBA" id="ARBA00022694"/>
    </source>
</evidence>
<feature type="region of interest" description="Disordered" evidence="7">
    <location>
        <begin position="29"/>
        <end position="122"/>
    </location>
</feature>
<dbReference type="CDD" id="cd01713">
    <property type="entry name" value="CTU1-like"/>
    <property type="match status" value="1"/>
</dbReference>
<sequence length="1005" mass="112110">MARRTSRPTAGPAFPDDYADLVADEALHAPPFDPVRHTRRRRSSSALAAGGHGPDGGDHHRRQQQQQQQQEQQRRPSFLWLGMRKAPVESPPPPQPADRGAAKRDVTEREEEPLFRKKHPKVPREAALNEQMGSLNTLTKMLHQEARNSLSPNTPMLTMNLMVKHFPSHVGEDFAKLFSQSTPERGGEHVEERQKVMHFLLQQGLPIHIGMQLIESGYDTLETLKTLKIERLPFIAWYTGKKWLPGHYEKLKRIFKDLPTKILAYQIDSNTTRNDKRKHRLEEEKDFKLRTLSRIANINEAQQRIYGPTPPPLSENGGPQTGPDTSSRQDQQQQQQTAPAATSANGGRAAGGGRGQQPTTLPTIYEAPSPGQPPVEAAPSSQEQQQPAPTANLAAAQSPREEDRQTPQRTPREAAERPPAPRGDTAPTDDQPPAPVYAPPMPEPPALFEPIDYDNMPPFRVPEDGGPSQRVYETTGGFLVEQVPVQRVYHYHPLLPPPPPPPVYRQPYQYVYRQQQVQQQHRYATPSGYWINQYPRTEADGAGGQRPPQTQTQTGGHVSAGDWEALFPMHSVHRHTTRSSGPARERGRSHSGRQTDQTQTQQSIFDRFRASIRRPSTHEAICKECFFRAFEDETHHTIVTNALFKRGERIAVAVSGGKDSTVLAHVLTTLNRRHDYGLDLFLLAVDEGITGYRDDSLETVKRNEQQYEIPLKIVSYEDLYGWTMDEIVAAIGKKNNCTFCGVFRRQALDRGAVMLKADKICTGHNADDCAETVLMNMLRGDIARLGRCASIMTGREGGGLPRCKPLMYAYEKEIVMYAHFKHLDYFCTECIYSPNAYRGNARDLIKQLEAINPQFLIDILHSALHMRVNSDAVPATVPRQCERCGYMSSNPICKACVMLEALRTGRPRMALSKDKPPRRRAVEYEKEQKNGNGDPTELGVRAGPSESPAPVSVLTPPRTADGPREGAVSMVCGGAGVGQSGCGCGDRCEVRRTEGGNEASKTVTQ</sequence>
<dbReference type="FunFam" id="3.40.50.620:FF:000054">
    <property type="entry name" value="Cytoplasmic tRNA 2-thiolation protein 1"/>
    <property type="match status" value="1"/>
</dbReference>
<keyword evidence="5 6" id="KW-0694">RNA-binding</keyword>
<evidence type="ECO:0000256" key="1">
    <source>
        <dbReference type="ARBA" id="ARBA00022490"/>
    </source>
</evidence>
<dbReference type="Pfam" id="PF16503">
    <property type="entry name" value="zn-ribbon_14"/>
    <property type="match status" value="1"/>
</dbReference>
<keyword evidence="3 6" id="KW-0808">Transferase</keyword>
<dbReference type="InterPro" id="IPR000541">
    <property type="entry name" value="Ncs6/Tuc1/Ctu1"/>
</dbReference>
<dbReference type="InterPro" id="IPR032442">
    <property type="entry name" value="CTU1_C"/>
</dbReference>
<dbReference type="PANTHER" id="PTHR11807:SF12">
    <property type="entry name" value="CYTOPLASMIC TRNA 2-THIOLATION PROTEIN 1"/>
    <property type="match status" value="1"/>
</dbReference>
<dbReference type="AlphaFoldDB" id="A0A0G4FUQ5"/>
<feature type="domain" description="tRNA(Ile)-lysidine/2-thiocytidine synthase N-terminal" evidence="8">
    <location>
        <begin position="650"/>
        <end position="827"/>
    </location>
</feature>
<evidence type="ECO:0000256" key="7">
    <source>
        <dbReference type="SAM" id="MobiDB-lite"/>
    </source>
</evidence>
<dbReference type="InterPro" id="IPR011063">
    <property type="entry name" value="TilS/TtcA_N"/>
</dbReference>
<keyword evidence="4 6" id="KW-0819">tRNA processing</keyword>
<dbReference type="GO" id="GO:0000049">
    <property type="term" value="F:tRNA binding"/>
    <property type="evidence" value="ECO:0007669"/>
    <property type="project" value="UniProtKB-UniRule"/>
</dbReference>
<feature type="compositionally biased region" description="Pro residues" evidence="7">
    <location>
        <begin position="430"/>
        <end position="447"/>
    </location>
</feature>
<name>A0A0G4FUQ5_VITBC</name>
<dbReference type="GO" id="GO:0002143">
    <property type="term" value="P:tRNA wobble position uridine thiolation"/>
    <property type="evidence" value="ECO:0007669"/>
    <property type="project" value="TreeGrafter"/>
</dbReference>
<organism evidence="10 11">
    <name type="scientific">Vitrella brassicaformis (strain CCMP3155)</name>
    <dbReference type="NCBI Taxonomy" id="1169540"/>
    <lineage>
        <taxon>Eukaryota</taxon>
        <taxon>Sar</taxon>
        <taxon>Alveolata</taxon>
        <taxon>Colpodellida</taxon>
        <taxon>Vitrellaceae</taxon>
        <taxon>Vitrella</taxon>
    </lineage>
</organism>
<evidence type="ECO:0000256" key="3">
    <source>
        <dbReference type="ARBA" id="ARBA00022679"/>
    </source>
</evidence>
<dbReference type="GO" id="GO:0002144">
    <property type="term" value="C:cytosolic tRNA wobble base thiouridylase complex"/>
    <property type="evidence" value="ECO:0007669"/>
    <property type="project" value="TreeGrafter"/>
</dbReference>
<accession>A0A0G4FUQ5</accession>
<gene>
    <name evidence="10" type="ORF">Vbra_16274</name>
</gene>
<evidence type="ECO:0000259" key="9">
    <source>
        <dbReference type="Pfam" id="PF16503"/>
    </source>
</evidence>
<feature type="compositionally biased region" description="Low complexity" evidence="7">
    <location>
        <begin position="329"/>
        <end position="347"/>
    </location>
</feature>
<dbReference type="STRING" id="1169540.A0A0G4FUQ5"/>
<dbReference type="Pfam" id="PF01171">
    <property type="entry name" value="ATP_bind_3"/>
    <property type="match status" value="1"/>
</dbReference>
<dbReference type="PANTHER" id="PTHR11807">
    <property type="entry name" value="ATPASES OF THE PP SUPERFAMILY-RELATED"/>
    <property type="match status" value="1"/>
</dbReference>
<keyword evidence="11" id="KW-1185">Reference proteome</keyword>
<dbReference type="UniPathway" id="UPA00988"/>
<protein>
    <recommendedName>
        <fullName evidence="6">Cytoplasmic tRNA 2-thiolation protein 1</fullName>
        <ecNumber evidence="6">2.7.7.-</ecNumber>
    </recommendedName>
    <alternativeName>
        <fullName evidence="6">Cytoplasmic tRNA adenylyltransferase 1</fullName>
    </alternativeName>
</protein>
<comment type="subcellular location">
    <subcellularLocation>
        <location evidence="6">Cytoplasm</location>
    </subcellularLocation>
</comment>
<feature type="compositionally biased region" description="Basic and acidic residues" evidence="7">
    <location>
        <begin position="399"/>
        <end position="416"/>
    </location>
</feature>
<dbReference type="EMBL" id="CDMY01000506">
    <property type="protein sequence ID" value="CEM18685.1"/>
    <property type="molecule type" value="Genomic_DNA"/>
</dbReference>
<keyword evidence="1 6" id="KW-0963">Cytoplasm</keyword>
<dbReference type="GO" id="GO:0005739">
    <property type="term" value="C:mitochondrion"/>
    <property type="evidence" value="ECO:0007669"/>
    <property type="project" value="TreeGrafter"/>
</dbReference>
<feature type="compositionally biased region" description="Low complexity" evidence="7">
    <location>
        <begin position="377"/>
        <end position="389"/>
    </location>
</feature>
<comment type="similarity">
    <text evidence="6">Belongs to the TtcA family. CTU1/NCS6/ATPBD3 subfamily.</text>
</comment>
<evidence type="ECO:0000313" key="11">
    <source>
        <dbReference type="Proteomes" id="UP000041254"/>
    </source>
</evidence>
<feature type="region of interest" description="Disordered" evidence="7">
    <location>
        <begin position="536"/>
        <end position="558"/>
    </location>
</feature>
<dbReference type="PROSITE" id="PS01263">
    <property type="entry name" value="UPF0021"/>
    <property type="match status" value="1"/>
</dbReference>
<feature type="region of interest" description="Disordered" evidence="7">
    <location>
        <begin position="299"/>
        <end position="453"/>
    </location>
</feature>
<evidence type="ECO:0000256" key="5">
    <source>
        <dbReference type="ARBA" id="ARBA00022884"/>
    </source>
</evidence>
<dbReference type="NCBIfam" id="TIGR00269">
    <property type="entry name" value="TIGR00269 family protein"/>
    <property type="match status" value="1"/>
</dbReference>
<dbReference type="GO" id="GO:0032447">
    <property type="term" value="P:protein urmylation"/>
    <property type="evidence" value="ECO:0007669"/>
    <property type="project" value="UniProtKB-UniRule"/>
</dbReference>
<comment type="function">
    <text evidence="6">Plays a central role in 2-thiolation of mcm(5)S(2)U at tRNA wobble positions of tRNA(Lys), tRNA(Glu) and tRNA(Gln). Directly binds tRNAs and probably acts by catalyzing adenylation of tRNAs, an intermediate required for 2-thiolation. It is unclear whether it acts as a sulfurtransferase that transfers sulfur from thiocarboxylated URM1 onto the uridine of tRNAs at wobble position.</text>
</comment>
<feature type="compositionally biased region" description="Basic and acidic residues" evidence="7">
    <location>
        <begin position="100"/>
        <end position="115"/>
    </location>
</feature>
<feature type="compositionally biased region" description="Basic and acidic residues" evidence="7">
    <location>
        <begin position="911"/>
        <end position="929"/>
    </location>
</feature>